<protein>
    <submittedName>
        <fullName evidence="4">Predicted amidohydrolase</fullName>
    </submittedName>
</protein>
<keyword evidence="5" id="KW-1185">Reference proteome</keyword>
<dbReference type="PANTHER" id="PTHR43674:SF2">
    <property type="entry name" value="BETA-UREIDOPROPIONASE"/>
    <property type="match status" value="1"/>
</dbReference>
<evidence type="ECO:0000313" key="5">
    <source>
        <dbReference type="Proteomes" id="UP000199416"/>
    </source>
</evidence>
<dbReference type="InterPro" id="IPR001110">
    <property type="entry name" value="UPF0012_CS"/>
</dbReference>
<dbReference type="InterPro" id="IPR003010">
    <property type="entry name" value="C-N_Hydrolase"/>
</dbReference>
<dbReference type="PROSITE" id="PS01227">
    <property type="entry name" value="UPF0012"/>
    <property type="match status" value="1"/>
</dbReference>
<accession>A0A1G6QES1</accession>
<dbReference type="InterPro" id="IPR050345">
    <property type="entry name" value="Aliph_Amidase/BUP"/>
</dbReference>
<sequence>MTVRIALLQGPAHTPDPEAGLAAVADAARRAAAAGARLLVTPEMSLTGYAIGADRVAELAGPVPGPLSDRVAAIAAEHGLAIAVGLPVRTAAGVANTVAVLERDGSLLATYAKAHLYGDVDRDAFVPGDVGVVQFRLDDLTVGLLVCYDVEFPEAVRAHALAGTELLVVPTGLMDPYGHVGTVLVPARAYESQLYVAYANRTGTEGAFVYCGASCVVSPEGTELARAGRGEELLLADVDPAVLAASRAVNTHLTDRRPELYPTETRA</sequence>
<gene>
    <name evidence="4" type="ORF">SAMN05660690_2870</name>
</gene>
<dbReference type="STRING" id="1190417.SAMN05660690_2870"/>
<evidence type="ECO:0000256" key="1">
    <source>
        <dbReference type="ARBA" id="ARBA00010613"/>
    </source>
</evidence>
<evidence type="ECO:0000313" key="4">
    <source>
        <dbReference type="EMBL" id="SDC90798.1"/>
    </source>
</evidence>
<keyword evidence="2 4" id="KW-0378">Hydrolase</keyword>
<dbReference type="PANTHER" id="PTHR43674">
    <property type="entry name" value="NITRILASE C965.09-RELATED"/>
    <property type="match status" value="1"/>
</dbReference>
<dbReference type="GO" id="GO:0050126">
    <property type="term" value="F:N-carbamoylputrescine amidase activity"/>
    <property type="evidence" value="ECO:0007669"/>
    <property type="project" value="TreeGrafter"/>
</dbReference>
<proteinExistence type="inferred from homology"/>
<dbReference type="Pfam" id="PF00795">
    <property type="entry name" value="CN_hydrolase"/>
    <property type="match status" value="1"/>
</dbReference>
<dbReference type="SUPFAM" id="SSF56317">
    <property type="entry name" value="Carbon-nitrogen hydrolase"/>
    <property type="match status" value="1"/>
</dbReference>
<dbReference type="RefSeq" id="WP_245692179.1">
    <property type="nucleotide sequence ID" value="NZ_FMZF01000004.1"/>
</dbReference>
<dbReference type="Proteomes" id="UP000199416">
    <property type="component" value="Unassembled WGS sequence"/>
</dbReference>
<dbReference type="GO" id="GO:0033388">
    <property type="term" value="P:putrescine biosynthetic process from arginine"/>
    <property type="evidence" value="ECO:0007669"/>
    <property type="project" value="TreeGrafter"/>
</dbReference>
<evidence type="ECO:0000259" key="3">
    <source>
        <dbReference type="PROSITE" id="PS50263"/>
    </source>
</evidence>
<organism evidence="4 5">
    <name type="scientific">Geodermatophilus telluris</name>
    <dbReference type="NCBI Taxonomy" id="1190417"/>
    <lineage>
        <taxon>Bacteria</taxon>
        <taxon>Bacillati</taxon>
        <taxon>Actinomycetota</taxon>
        <taxon>Actinomycetes</taxon>
        <taxon>Geodermatophilales</taxon>
        <taxon>Geodermatophilaceae</taxon>
        <taxon>Geodermatophilus</taxon>
    </lineage>
</organism>
<name>A0A1G6QES1_9ACTN</name>
<dbReference type="AlphaFoldDB" id="A0A1G6QES1"/>
<dbReference type="PROSITE" id="PS50263">
    <property type="entry name" value="CN_HYDROLASE"/>
    <property type="match status" value="1"/>
</dbReference>
<dbReference type="CDD" id="cd07576">
    <property type="entry name" value="R-amidase_like"/>
    <property type="match status" value="1"/>
</dbReference>
<dbReference type="InterPro" id="IPR044083">
    <property type="entry name" value="RamA-like"/>
</dbReference>
<feature type="domain" description="CN hydrolase" evidence="3">
    <location>
        <begin position="3"/>
        <end position="240"/>
    </location>
</feature>
<evidence type="ECO:0000256" key="2">
    <source>
        <dbReference type="ARBA" id="ARBA00022801"/>
    </source>
</evidence>
<reference evidence="5" key="1">
    <citation type="submission" date="2016-10" db="EMBL/GenBank/DDBJ databases">
        <authorList>
            <person name="Varghese N."/>
            <person name="Submissions S."/>
        </authorList>
    </citation>
    <scope>NUCLEOTIDE SEQUENCE [LARGE SCALE GENOMIC DNA]</scope>
    <source>
        <strain evidence="5">DSM 45421</strain>
    </source>
</reference>
<dbReference type="InterPro" id="IPR036526">
    <property type="entry name" value="C-N_Hydrolase_sf"/>
</dbReference>
<dbReference type="Gene3D" id="3.60.110.10">
    <property type="entry name" value="Carbon-nitrogen hydrolase"/>
    <property type="match status" value="1"/>
</dbReference>
<dbReference type="EMBL" id="FMZF01000004">
    <property type="protein sequence ID" value="SDC90798.1"/>
    <property type="molecule type" value="Genomic_DNA"/>
</dbReference>
<comment type="similarity">
    <text evidence="1">Belongs to the carbon-nitrogen hydrolase superfamily. NIT1/NIT2 family.</text>
</comment>